<evidence type="ECO:0000256" key="1">
    <source>
        <dbReference type="ARBA" id="ARBA00022692"/>
    </source>
</evidence>
<dbReference type="PANTHER" id="PTHR37815:SF3">
    <property type="entry name" value="UPF0397 PROTEIN SPR0429"/>
    <property type="match status" value="1"/>
</dbReference>
<accession>A0A109RDP0</accession>
<dbReference type="RefSeq" id="WP_067975491.1">
    <property type="nucleotide sequence ID" value="NZ_CAJHKM010000002.1"/>
</dbReference>
<dbReference type="EMBL" id="CP014160">
    <property type="protein sequence ID" value="AMB94553.1"/>
    <property type="molecule type" value="Genomic_DNA"/>
</dbReference>
<reference evidence="6" key="2">
    <citation type="submission" date="2016-01" db="EMBL/GenBank/DDBJ databases">
        <title>Six Aerococcus type strain genome sequencing and assembly using PacBio and Illumina Hiseq.</title>
        <authorList>
            <person name="Carkaci D."/>
            <person name="Dargis R."/>
            <person name="Nielsen X.C."/>
            <person name="Skovgaard O."/>
            <person name="Fuursted K."/>
            <person name="Christensen J.J."/>
        </authorList>
    </citation>
    <scope>NUCLEOTIDE SEQUENCE [LARGE SCALE GENOMIC DNA]</scope>
    <source>
        <strain evidence="6">CCUG43001</strain>
    </source>
</reference>
<dbReference type="GO" id="GO:0016020">
    <property type="term" value="C:membrane"/>
    <property type="evidence" value="ECO:0007669"/>
    <property type="project" value="InterPro"/>
</dbReference>
<evidence type="ECO:0000313" key="4">
    <source>
        <dbReference type="EMBL" id="AMB94553.1"/>
    </source>
</evidence>
<protein>
    <submittedName>
        <fullName evidence="5">ECF transporter S component</fullName>
    </submittedName>
</protein>
<keyword evidence="2 3" id="KW-1133">Transmembrane helix</keyword>
<feature type="transmembrane region" description="Helical" evidence="3">
    <location>
        <begin position="103"/>
        <end position="125"/>
    </location>
</feature>
<dbReference type="PANTHER" id="PTHR37815">
    <property type="entry name" value="UPF0397 PROTEIN BC_2624-RELATED"/>
    <property type="match status" value="1"/>
</dbReference>
<keyword evidence="6" id="KW-1185">Reference proteome</keyword>
<evidence type="ECO:0000313" key="7">
    <source>
        <dbReference type="Proteomes" id="UP000234239"/>
    </source>
</evidence>
<proteinExistence type="predicted"/>
<dbReference type="Proteomes" id="UP000069912">
    <property type="component" value="Chromosome"/>
</dbReference>
<name>A0A109RDP0_9LACT</name>
<dbReference type="GeneID" id="92903852"/>
<reference evidence="4 6" key="1">
    <citation type="journal article" date="2016" name="Genome Announc.">
        <title>Complete Genome Sequences of Aerococcus christensenii CCUG 28831T, Aerococcus sanguinicola CCUG 43001T, Aerococcus urinae CCUG 36881T, Aerococcus urinaeequi CCUG 28094T, Aerococcus urinaehominis CCUG 42038 BT, and Aerococcus viridans CCUG 4311T.</title>
        <authorList>
            <person name="Carkaci D."/>
            <person name="Dargis R."/>
            <person name="Nielsen X.C."/>
            <person name="Skovgaard O."/>
            <person name="Fuursted K."/>
            <person name="Christensen J.J."/>
        </authorList>
    </citation>
    <scope>NUCLEOTIDE SEQUENCE [LARGE SCALE GENOMIC DNA]</scope>
    <source>
        <strain evidence="4 6">CCUG43001</strain>
    </source>
</reference>
<dbReference type="Pfam" id="PF07155">
    <property type="entry name" value="ECF-ribofla_trS"/>
    <property type="match status" value="1"/>
</dbReference>
<sequence>MKTKLPLIAVLTALTTALSILVVIPIPATSGIFTLCDAGIYASALLLGPVAGGIVGAASGALIDLISGYPQWIIFSFIIHGLQGYIAGYLAKKKLPGGNWTALILASIWMMVGYAIGTGILYNWAAAIPSIPGNSLQNIFGILVAIPLNRSIRRLRLPALQAFIED</sequence>
<gene>
    <name evidence="4" type="ORF">AWM72_07215</name>
    <name evidence="5" type="ORF">CYJ28_02540</name>
</gene>
<feature type="transmembrane region" description="Helical" evidence="3">
    <location>
        <begin position="38"/>
        <end position="63"/>
    </location>
</feature>
<organism evidence="4 6">
    <name type="scientific">Aerococcus sanguinicola</name>
    <dbReference type="NCBI Taxonomy" id="119206"/>
    <lineage>
        <taxon>Bacteria</taxon>
        <taxon>Bacillati</taxon>
        <taxon>Bacillota</taxon>
        <taxon>Bacilli</taxon>
        <taxon>Lactobacillales</taxon>
        <taxon>Aerococcaceae</taxon>
        <taxon>Aerococcus</taxon>
    </lineage>
</organism>
<keyword evidence="3" id="KW-0472">Membrane</keyword>
<dbReference type="Proteomes" id="UP000234239">
    <property type="component" value="Unassembled WGS sequence"/>
</dbReference>
<feature type="transmembrane region" description="Helical" evidence="3">
    <location>
        <begin position="6"/>
        <end position="26"/>
    </location>
</feature>
<dbReference type="OrthoDB" id="411368at2"/>
<feature type="transmembrane region" description="Helical" evidence="3">
    <location>
        <begin position="69"/>
        <end position="91"/>
    </location>
</feature>
<evidence type="ECO:0000256" key="2">
    <source>
        <dbReference type="ARBA" id="ARBA00022989"/>
    </source>
</evidence>
<evidence type="ECO:0000313" key="6">
    <source>
        <dbReference type="Proteomes" id="UP000069912"/>
    </source>
</evidence>
<dbReference type="KEGG" id="asan:AWM72_07215"/>
<dbReference type="Gene3D" id="1.10.1760.20">
    <property type="match status" value="1"/>
</dbReference>
<dbReference type="InterPro" id="IPR009825">
    <property type="entry name" value="ECF_substrate-spec-like"/>
</dbReference>
<evidence type="ECO:0000313" key="5">
    <source>
        <dbReference type="EMBL" id="PKZ23451.1"/>
    </source>
</evidence>
<reference evidence="5 7" key="3">
    <citation type="submission" date="2017-12" db="EMBL/GenBank/DDBJ databases">
        <title>Phylogenetic diversity of female urinary microbiome.</title>
        <authorList>
            <person name="Thomas-White K."/>
            <person name="Wolfe A.J."/>
        </authorList>
    </citation>
    <scope>NUCLEOTIDE SEQUENCE [LARGE SCALE GENOMIC DNA]</scope>
    <source>
        <strain evidence="5 7">UMB0139</strain>
    </source>
</reference>
<keyword evidence="1 3" id="KW-0812">Transmembrane</keyword>
<dbReference type="AlphaFoldDB" id="A0A109RDP0"/>
<dbReference type="EMBL" id="PKGY01000001">
    <property type="protein sequence ID" value="PKZ23451.1"/>
    <property type="molecule type" value="Genomic_DNA"/>
</dbReference>
<evidence type="ECO:0000256" key="3">
    <source>
        <dbReference type="SAM" id="Phobius"/>
    </source>
</evidence>